<accession>A0A5C4LFC2</accession>
<dbReference type="RefSeq" id="WP_139037931.1">
    <property type="nucleotide sequence ID" value="NZ_VDDA01000011.1"/>
</dbReference>
<dbReference type="OrthoDB" id="7181366at2"/>
<sequence>MTVILYRDTHKSWEKMRERCHNSNNENFKNYGARGISVDPRWDDFGKFVEDMGLRPTGMTLDRIDNDGPYTKANCRWATSVEQARNKRNSVLLTYRGQTKHIRHWCEELGINYWTARLRRQKGCSVEEILSTENLPTNPPSGSRLARPINTPAGPFESQSAAAKHFGLTRARVSQLVKRGTNGWGRA</sequence>
<keyword evidence="2" id="KW-1185">Reference proteome</keyword>
<proteinExistence type="predicted"/>
<gene>
    <name evidence="1" type="ORF">FF100_22155</name>
</gene>
<evidence type="ECO:0000313" key="1">
    <source>
        <dbReference type="EMBL" id="TNC10857.1"/>
    </source>
</evidence>
<protein>
    <submittedName>
        <fullName evidence="1">Uncharacterized protein</fullName>
    </submittedName>
</protein>
<dbReference type="EMBL" id="VDDA01000011">
    <property type="protein sequence ID" value="TNC10857.1"/>
    <property type="molecule type" value="Genomic_DNA"/>
</dbReference>
<reference evidence="1 2" key="1">
    <citation type="submission" date="2019-06" db="EMBL/GenBank/DDBJ databases">
        <title>Genome of Methylobacterium sp. 17Sr1-39.</title>
        <authorList>
            <person name="Seo T."/>
        </authorList>
    </citation>
    <scope>NUCLEOTIDE SEQUENCE [LARGE SCALE GENOMIC DNA]</scope>
    <source>
        <strain evidence="1 2">17Sr1-39</strain>
    </source>
</reference>
<organism evidence="1 2">
    <name type="scientific">Methylobacterium terricola</name>
    <dbReference type="NCBI Taxonomy" id="2583531"/>
    <lineage>
        <taxon>Bacteria</taxon>
        <taxon>Pseudomonadati</taxon>
        <taxon>Pseudomonadota</taxon>
        <taxon>Alphaproteobacteria</taxon>
        <taxon>Hyphomicrobiales</taxon>
        <taxon>Methylobacteriaceae</taxon>
        <taxon>Methylobacterium</taxon>
    </lineage>
</organism>
<dbReference type="Proteomes" id="UP000305267">
    <property type="component" value="Unassembled WGS sequence"/>
</dbReference>
<evidence type="ECO:0000313" key="2">
    <source>
        <dbReference type="Proteomes" id="UP000305267"/>
    </source>
</evidence>
<comment type="caution">
    <text evidence="1">The sequence shown here is derived from an EMBL/GenBank/DDBJ whole genome shotgun (WGS) entry which is preliminary data.</text>
</comment>
<dbReference type="AlphaFoldDB" id="A0A5C4LFC2"/>
<name>A0A5C4LFC2_9HYPH</name>